<keyword evidence="3" id="KW-1185">Reference proteome</keyword>
<dbReference type="RefSeq" id="WP_276617717.1">
    <property type="nucleotide sequence ID" value="NZ_JAAKZV010000516.1"/>
</dbReference>
<dbReference type="PANTHER" id="PTHR35908">
    <property type="entry name" value="HYPOTHETICAL FUSION PROTEIN"/>
    <property type="match status" value="1"/>
</dbReference>
<evidence type="ECO:0000259" key="1">
    <source>
        <dbReference type="Pfam" id="PF18029"/>
    </source>
</evidence>
<evidence type="ECO:0000313" key="3">
    <source>
        <dbReference type="Proteomes" id="UP000481583"/>
    </source>
</evidence>
<dbReference type="AlphaFoldDB" id="A0A6G4UF31"/>
<name>A0A6G4UF31_9ACTN</name>
<dbReference type="InterPro" id="IPR041581">
    <property type="entry name" value="Glyoxalase_6"/>
</dbReference>
<dbReference type="EMBL" id="JAAKZV010000516">
    <property type="protein sequence ID" value="NGN70416.1"/>
    <property type="molecule type" value="Genomic_DNA"/>
</dbReference>
<dbReference type="Gene3D" id="3.10.180.10">
    <property type="entry name" value="2,3-Dihydroxybiphenyl 1,2-Dioxygenase, domain 1"/>
    <property type="match status" value="1"/>
</dbReference>
<comment type="caution">
    <text evidence="2">The sequence shown here is derived from an EMBL/GenBank/DDBJ whole genome shotgun (WGS) entry which is preliminary data.</text>
</comment>
<sequence>PPRWPDPAHPQQAHLDVSVTDLPAARAASEALGATHLHTNPAGWTVMADPAGHPFCLLPRRR</sequence>
<feature type="domain" description="Glyoxalase-like" evidence="1">
    <location>
        <begin position="6"/>
        <end position="58"/>
    </location>
</feature>
<dbReference type="SUPFAM" id="SSF54593">
    <property type="entry name" value="Glyoxalase/Bleomycin resistance protein/Dihydroxybiphenyl dioxygenase"/>
    <property type="match status" value="1"/>
</dbReference>
<dbReference type="InterPro" id="IPR029068">
    <property type="entry name" value="Glyas_Bleomycin-R_OHBP_Dase"/>
</dbReference>
<evidence type="ECO:0000313" key="2">
    <source>
        <dbReference type="EMBL" id="NGN70416.1"/>
    </source>
</evidence>
<accession>A0A6G4UF31</accession>
<organism evidence="2 3">
    <name type="scientific">Streptomyces coryli</name>
    <dbReference type="NCBI Taxonomy" id="1128680"/>
    <lineage>
        <taxon>Bacteria</taxon>
        <taxon>Bacillati</taxon>
        <taxon>Actinomycetota</taxon>
        <taxon>Actinomycetes</taxon>
        <taxon>Kitasatosporales</taxon>
        <taxon>Streptomycetaceae</taxon>
        <taxon>Streptomyces</taxon>
    </lineage>
</organism>
<dbReference type="Pfam" id="PF18029">
    <property type="entry name" value="Glyoxalase_6"/>
    <property type="match status" value="1"/>
</dbReference>
<proteinExistence type="predicted"/>
<reference evidence="2 3" key="1">
    <citation type="submission" date="2020-02" db="EMBL/GenBank/DDBJ databases">
        <title>Whole-genome analyses of novel actinobacteria.</title>
        <authorList>
            <person name="Sahin N."/>
        </authorList>
    </citation>
    <scope>NUCLEOTIDE SEQUENCE [LARGE SCALE GENOMIC DNA]</scope>
    <source>
        <strain evidence="2 3">A7024</strain>
    </source>
</reference>
<feature type="non-terminal residue" evidence="2">
    <location>
        <position position="1"/>
    </location>
</feature>
<protein>
    <submittedName>
        <fullName evidence="2">VOC family protein</fullName>
    </submittedName>
</protein>
<dbReference type="PANTHER" id="PTHR35908:SF1">
    <property type="entry name" value="CONSERVED PROTEIN"/>
    <property type="match status" value="1"/>
</dbReference>
<dbReference type="Proteomes" id="UP000481583">
    <property type="component" value="Unassembled WGS sequence"/>
</dbReference>
<gene>
    <name evidence="2" type="ORF">G5C51_41865</name>
</gene>